<keyword evidence="10" id="KW-0238">DNA-binding</keyword>
<dbReference type="InterPro" id="IPR003265">
    <property type="entry name" value="HhH-GPD_domain"/>
</dbReference>
<dbReference type="InterPro" id="IPR005759">
    <property type="entry name" value="Nth"/>
</dbReference>
<feature type="binding site" evidence="10">
    <location>
        <position position="216"/>
    </location>
    <ligand>
        <name>[4Fe-4S] cluster</name>
        <dbReference type="ChEBI" id="CHEBI:49883"/>
    </ligand>
</feature>
<dbReference type="InterPro" id="IPR000445">
    <property type="entry name" value="HhH_motif"/>
</dbReference>
<dbReference type="PANTHER" id="PTHR10359:SF18">
    <property type="entry name" value="ENDONUCLEASE III"/>
    <property type="match status" value="1"/>
</dbReference>
<dbReference type="InterPro" id="IPR004036">
    <property type="entry name" value="Endonuclease-III-like_CS2"/>
</dbReference>
<keyword evidence="7 10" id="KW-0411">Iron-sulfur</keyword>
<feature type="domain" description="HhH-GPD" evidence="11">
    <location>
        <begin position="51"/>
        <end position="198"/>
    </location>
</feature>
<evidence type="ECO:0000256" key="8">
    <source>
        <dbReference type="ARBA" id="ARBA00023204"/>
    </source>
</evidence>
<dbReference type="Proteomes" id="UP001589788">
    <property type="component" value="Unassembled WGS sequence"/>
</dbReference>
<keyword evidence="4 10" id="KW-0227">DNA damage</keyword>
<comment type="similarity">
    <text evidence="1 10">Belongs to the Nth/MutY family.</text>
</comment>
<evidence type="ECO:0000313" key="13">
    <source>
        <dbReference type="Proteomes" id="UP001589788"/>
    </source>
</evidence>
<protein>
    <recommendedName>
        <fullName evidence="10">Endonuclease III</fullName>
        <ecNumber evidence="10">4.2.99.18</ecNumber>
    </recommendedName>
    <alternativeName>
        <fullName evidence="10">DNA-(apurinic or apyrimidinic site) lyase</fullName>
    </alternativeName>
</protein>
<dbReference type="InterPro" id="IPR011257">
    <property type="entry name" value="DNA_glycosylase"/>
</dbReference>
<evidence type="ECO:0000256" key="9">
    <source>
        <dbReference type="ARBA" id="ARBA00023295"/>
    </source>
</evidence>
<evidence type="ECO:0000256" key="10">
    <source>
        <dbReference type="HAMAP-Rule" id="MF_00942"/>
    </source>
</evidence>
<dbReference type="Gene3D" id="1.10.340.30">
    <property type="entry name" value="Hypothetical protein, domain 2"/>
    <property type="match status" value="1"/>
</dbReference>
<dbReference type="EC" id="4.2.99.18" evidence="10"/>
<dbReference type="Gene3D" id="1.10.1670.10">
    <property type="entry name" value="Helix-hairpin-Helix base-excision DNA repair enzymes (C-terminal)"/>
    <property type="match status" value="1"/>
</dbReference>
<keyword evidence="12" id="KW-0540">Nuclease</keyword>
<evidence type="ECO:0000256" key="7">
    <source>
        <dbReference type="ARBA" id="ARBA00023014"/>
    </source>
</evidence>
<dbReference type="SMART" id="SM00478">
    <property type="entry name" value="ENDO3c"/>
    <property type="match status" value="1"/>
</dbReference>
<keyword evidence="13" id="KW-1185">Reference proteome</keyword>
<dbReference type="Pfam" id="PF00633">
    <property type="entry name" value="HHH"/>
    <property type="match status" value="1"/>
</dbReference>
<comment type="catalytic activity">
    <reaction evidence="10">
        <text>2'-deoxyribonucleotide-(2'-deoxyribose 5'-phosphate)-2'-deoxyribonucleotide-DNA = a 3'-end 2'-deoxyribonucleotide-(2,3-dehydro-2,3-deoxyribose 5'-phosphate)-DNA + a 5'-end 5'-phospho-2'-deoxyribonucleoside-DNA + H(+)</text>
        <dbReference type="Rhea" id="RHEA:66592"/>
        <dbReference type="Rhea" id="RHEA-COMP:13180"/>
        <dbReference type="Rhea" id="RHEA-COMP:16897"/>
        <dbReference type="Rhea" id="RHEA-COMP:17067"/>
        <dbReference type="ChEBI" id="CHEBI:15378"/>
        <dbReference type="ChEBI" id="CHEBI:136412"/>
        <dbReference type="ChEBI" id="CHEBI:157695"/>
        <dbReference type="ChEBI" id="CHEBI:167181"/>
        <dbReference type="EC" id="4.2.99.18"/>
    </reaction>
</comment>
<feature type="binding site" evidence="10">
    <location>
        <position position="210"/>
    </location>
    <ligand>
        <name>[4Fe-4S] cluster</name>
        <dbReference type="ChEBI" id="CHEBI:49883"/>
    </ligand>
</feature>
<proteinExistence type="inferred from homology"/>
<dbReference type="PANTHER" id="PTHR10359">
    <property type="entry name" value="A/G-SPECIFIC ADENINE GLYCOSYLASE/ENDONUCLEASE III"/>
    <property type="match status" value="1"/>
</dbReference>
<organism evidence="12 13">
    <name type="scientific">Aciditerrimonas ferrireducens</name>
    <dbReference type="NCBI Taxonomy" id="667306"/>
    <lineage>
        <taxon>Bacteria</taxon>
        <taxon>Bacillati</taxon>
        <taxon>Actinomycetota</taxon>
        <taxon>Acidimicrobiia</taxon>
        <taxon>Acidimicrobiales</taxon>
        <taxon>Acidimicrobiaceae</taxon>
        <taxon>Aciditerrimonas</taxon>
    </lineage>
</organism>
<evidence type="ECO:0000259" key="11">
    <source>
        <dbReference type="SMART" id="SM00478"/>
    </source>
</evidence>
<dbReference type="Pfam" id="PF00730">
    <property type="entry name" value="HhH-GPD"/>
    <property type="match status" value="1"/>
</dbReference>
<keyword evidence="3 10" id="KW-0479">Metal-binding</keyword>
<comment type="function">
    <text evidence="10">DNA repair enzyme that has both DNA N-glycosylase activity and AP-lyase activity. The DNA N-glycosylase activity releases various damaged pyrimidines from DNA by cleaving the N-glycosidic bond, leaving an AP (apurinic/apyrimidinic) site. The AP-lyase activity cleaves the phosphodiester bond 3' to the AP site by a beta-elimination, leaving a 3'-terminal unsaturated sugar and a product with a terminal 5'-phosphate.</text>
</comment>
<keyword evidence="9 10" id="KW-0326">Glycosidase</keyword>
<reference evidence="12 13" key="1">
    <citation type="submission" date="2024-09" db="EMBL/GenBank/DDBJ databases">
        <authorList>
            <person name="Sun Q."/>
            <person name="Mori K."/>
        </authorList>
    </citation>
    <scope>NUCLEOTIDE SEQUENCE [LARGE SCALE GENOMIC DNA]</scope>
    <source>
        <strain evidence="12 13">JCM 15389</strain>
    </source>
</reference>
<dbReference type="HAMAP" id="MF_00942">
    <property type="entry name" value="Nth"/>
    <property type="match status" value="1"/>
</dbReference>
<dbReference type="EMBL" id="JBHLYQ010000073">
    <property type="protein sequence ID" value="MFC0082130.1"/>
    <property type="molecule type" value="Genomic_DNA"/>
</dbReference>
<comment type="caution">
    <text evidence="12">The sequence shown here is derived from an EMBL/GenBank/DDBJ whole genome shotgun (WGS) entry which is preliminary data.</text>
</comment>
<dbReference type="RefSeq" id="WP_377789576.1">
    <property type="nucleotide sequence ID" value="NZ_JBHLYQ010000073.1"/>
</dbReference>
<keyword evidence="6 10" id="KW-0408">Iron</keyword>
<feature type="binding site" evidence="10">
    <location>
        <position position="200"/>
    </location>
    <ligand>
        <name>[4Fe-4S] cluster</name>
        <dbReference type="ChEBI" id="CHEBI:49883"/>
    </ligand>
</feature>
<dbReference type="GO" id="GO:0140078">
    <property type="term" value="F:class I DNA-(apurinic or apyrimidinic site) endonuclease activity"/>
    <property type="evidence" value="ECO:0007669"/>
    <property type="project" value="UniProtKB-EC"/>
</dbReference>
<evidence type="ECO:0000256" key="6">
    <source>
        <dbReference type="ARBA" id="ARBA00023004"/>
    </source>
</evidence>
<dbReference type="NCBIfam" id="TIGR01083">
    <property type="entry name" value="nth"/>
    <property type="match status" value="1"/>
</dbReference>
<keyword evidence="2 10" id="KW-0004">4Fe-4S</keyword>
<keyword evidence="10 12" id="KW-0456">Lyase</keyword>
<dbReference type="SUPFAM" id="SSF48150">
    <property type="entry name" value="DNA-glycosylase"/>
    <property type="match status" value="1"/>
</dbReference>
<gene>
    <name evidence="10 12" type="primary">nth</name>
    <name evidence="12" type="ORF">ACFFRE_08205</name>
</gene>
<sequence length="237" mass="25607">MASPMVESEASRRRRARTIARRLAAAYPGDARSLCALVHRNPFELLVATVLSAQCTDERVNAVTPALFARWPTPEALAEADPAELEALIRPTGFYRAKAANLLGLARRLAEEHDGQVPPDLEALVRLPGVGRKTANVVLSVAFGQPGLPVDTHVGRLARRLGLTEAEDPVRVEADLCALWPPDSWGVLSLRLILHGRRVCGARRARCDGCVLADRCPSAGLPVPGPRRTPTSRLKTS</sequence>
<accession>A0ABV6C356</accession>
<comment type="cofactor">
    <cofactor evidence="10">
        <name>[4Fe-4S] cluster</name>
        <dbReference type="ChEBI" id="CHEBI:49883"/>
    </cofactor>
    <text evidence="10">Binds 1 [4Fe-4S] cluster.</text>
</comment>
<name>A0ABV6C356_9ACTN</name>
<evidence type="ECO:0000256" key="2">
    <source>
        <dbReference type="ARBA" id="ARBA00022485"/>
    </source>
</evidence>
<evidence type="ECO:0000256" key="4">
    <source>
        <dbReference type="ARBA" id="ARBA00022763"/>
    </source>
</evidence>
<evidence type="ECO:0000256" key="5">
    <source>
        <dbReference type="ARBA" id="ARBA00022801"/>
    </source>
</evidence>
<keyword evidence="8 10" id="KW-0234">DNA repair</keyword>
<feature type="binding site" evidence="10">
    <location>
        <position position="207"/>
    </location>
    <ligand>
        <name>[4Fe-4S] cluster</name>
        <dbReference type="ChEBI" id="CHEBI:49883"/>
    </ligand>
</feature>
<evidence type="ECO:0000256" key="3">
    <source>
        <dbReference type="ARBA" id="ARBA00022723"/>
    </source>
</evidence>
<keyword evidence="5 10" id="KW-0378">Hydrolase</keyword>
<dbReference type="CDD" id="cd00056">
    <property type="entry name" value="ENDO3c"/>
    <property type="match status" value="1"/>
</dbReference>
<keyword evidence="12" id="KW-0255">Endonuclease</keyword>
<evidence type="ECO:0000313" key="12">
    <source>
        <dbReference type="EMBL" id="MFC0082130.1"/>
    </source>
</evidence>
<dbReference type="InterPro" id="IPR023170">
    <property type="entry name" value="HhH_base_excis_C"/>
</dbReference>
<dbReference type="PROSITE" id="PS01155">
    <property type="entry name" value="ENDONUCLEASE_III_2"/>
    <property type="match status" value="1"/>
</dbReference>
<evidence type="ECO:0000256" key="1">
    <source>
        <dbReference type="ARBA" id="ARBA00008343"/>
    </source>
</evidence>